<evidence type="ECO:0000313" key="3">
    <source>
        <dbReference type="EMBL" id="TMR21517.1"/>
    </source>
</evidence>
<evidence type="ECO:0000256" key="1">
    <source>
        <dbReference type="SAM" id="MobiDB-lite"/>
    </source>
</evidence>
<feature type="region of interest" description="Disordered" evidence="1">
    <location>
        <begin position="21"/>
        <end position="62"/>
    </location>
</feature>
<comment type="caution">
    <text evidence="3">The sequence shown here is derived from an EMBL/GenBank/DDBJ whole genome shotgun (WGS) entry which is preliminary data.</text>
</comment>
<evidence type="ECO:0000256" key="2">
    <source>
        <dbReference type="SAM" id="SignalP"/>
    </source>
</evidence>
<feature type="chain" id="PRO_5024366079" description="Exo-alpha-sialidase" evidence="2">
    <location>
        <begin position="23"/>
        <end position="404"/>
    </location>
</feature>
<dbReference type="AlphaFoldDB" id="A0A5S4FLB5"/>
<dbReference type="Proteomes" id="UP000309128">
    <property type="component" value="Unassembled WGS sequence"/>
</dbReference>
<feature type="signal peptide" evidence="2">
    <location>
        <begin position="1"/>
        <end position="22"/>
    </location>
</feature>
<accession>A0A5S4FLB5</accession>
<organism evidence="3 4">
    <name type="scientific">Nonomuraea turkmeniaca</name>
    <dbReference type="NCBI Taxonomy" id="103838"/>
    <lineage>
        <taxon>Bacteria</taxon>
        <taxon>Bacillati</taxon>
        <taxon>Actinomycetota</taxon>
        <taxon>Actinomycetes</taxon>
        <taxon>Streptosporangiales</taxon>
        <taxon>Streptosporangiaceae</taxon>
        <taxon>Nonomuraea</taxon>
    </lineage>
</organism>
<feature type="compositionally biased region" description="Polar residues" evidence="1">
    <location>
        <begin position="22"/>
        <end position="36"/>
    </location>
</feature>
<reference evidence="3 4" key="1">
    <citation type="submission" date="2019-05" db="EMBL/GenBank/DDBJ databases">
        <title>Draft genome sequence of Nonomuraea turkmeniaca DSM 43926.</title>
        <authorList>
            <person name="Saricaoglu S."/>
            <person name="Isik K."/>
        </authorList>
    </citation>
    <scope>NUCLEOTIDE SEQUENCE [LARGE SCALE GENOMIC DNA]</scope>
    <source>
        <strain evidence="3 4">DSM 43926</strain>
    </source>
</reference>
<sequence>MRRRAMCLGLAAALLLGGCSPATDSGTAEPTSTPQAEASRRRCHLDPSSTLPPTPPALPSGDGARLVHYNAYPYSDGFRGVVALPDGTVYAVGQREEPRDGNPCGPRRTWSYALRWDGTRWHELPELGEVVEPQQIAASDDGDLWVFGHCPATVASGDPDGCAARWDGTSWSPSVLDNPQVAGAAVLGRNDVWTATYDALYHWNGERWQDRRPPLHIRALNRAPSGQMWIAGDKDGQVTLARWSGHRWDLLPRPRIPRLYGSKQGETMVHDLAVGEQGEVWVLASMYWTCGEEETQCTRPVLMRWSGGQWLVKAMSKEFVIGQRIVSDGAGGLWMVVSRGLGRFTGGKWKTYPITRGPFGGRSVAALARRPGAATLWAVGEDQTEAEEMPFTNGMIWRLDAEPA</sequence>
<dbReference type="OrthoDB" id="3515089at2"/>
<dbReference type="SUPFAM" id="SSF101898">
    <property type="entry name" value="NHL repeat"/>
    <property type="match status" value="1"/>
</dbReference>
<evidence type="ECO:0000313" key="4">
    <source>
        <dbReference type="Proteomes" id="UP000309128"/>
    </source>
</evidence>
<dbReference type="SUPFAM" id="SSF63829">
    <property type="entry name" value="Calcium-dependent phosphotriesterase"/>
    <property type="match status" value="1"/>
</dbReference>
<dbReference type="PROSITE" id="PS51257">
    <property type="entry name" value="PROKAR_LIPOPROTEIN"/>
    <property type="match status" value="1"/>
</dbReference>
<dbReference type="RefSeq" id="WP_138666793.1">
    <property type="nucleotide sequence ID" value="NZ_VCKY01000042.1"/>
</dbReference>
<proteinExistence type="predicted"/>
<keyword evidence="2" id="KW-0732">Signal</keyword>
<keyword evidence="4" id="KW-1185">Reference proteome</keyword>
<dbReference type="EMBL" id="VCKY01000042">
    <property type="protein sequence ID" value="TMR21517.1"/>
    <property type="molecule type" value="Genomic_DNA"/>
</dbReference>
<name>A0A5S4FLB5_9ACTN</name>
<evidence type="ECO:0008006" key="5">
    <source>
        <dbReference type="Google" id="ProtNLM"/>
    </source>
</evidence>
<gene>
    <name evidence="3" type="ORF">ETD86_15205</name>
</gene>
<protein>
    <recommendedName>
        <fullName evidence="5">Exo-alpha-sialidase</fullName>
    </recommendedName>
</protein>